<evidence type="ECO:0008006" key="4">
    <source>
        <dbReference type="Google" id="ProtNLM"/>
    </source>
</evidence>
<comment type="caution">
    <text evidence="2">The sequence shown here is derived from an EMBL/GenBank/DDBJ whole genome shotgun (WGS) entry which is preliminary data.</text>
</comment>
<dbReference type="SUPFAM" id="SSF48371">
    <property type="entry name" value="ARM repeat"/>
    <property type="match status" value="1"/>
</dbReference>
<dbReference type="EMBL" id="CM029053">
    <property type="protein sequence ID" value="KAG2547448.1"/>
    <property type="molecule type" value="Genomic_DNA"/>
</dbReference>
<dbReference type="PANTHER" id="PTHR16199:SF4">
    <property type="entry name" value="CONDENSIN-2 COMPLEX SUBUNIT G2"/>
    <property type="match status" value="1"/>
</dbReference>
<evidence type="ECO:0000256" key="1">
    <source>
        <dbReference type="SAM" id="MobiDB-lite"/>
    </source>
</evidence>
<dbReference type="GO" id="GO:0000070">
    <property type="term" value="P:mitotic sister chromatid segregation"/>
    <property type="evidence" value="ECO:0007669"/>
    <property type="project" value="TreeGrafter"/>
</dbReference>
<feature type="region of interest" description="Disordered" evidence="1">
    <location>
        <begin position="1"/>
        <end position="25"/>
    </location>
</feature>
<feature type="region of interest" description="Disordered" evidence="1">
    <location>
        <begin position="863"/>
        <end position="886"/>
    </location>
</feature>
<accession>A0A8T0NF02</accession>
<dbReference type="InterPro" id="IPR024741">
    <property type="entry name" value="Condensin2_G2"/>
</dbReference>
<sequence>MPPTRRGPRPRPRRGSTPAGADDSVPASAADLLALAGTLVPAAGATALRTPPQLKQLVHSLPASHPLLLSLPQALALALAPPSETASASGSDAPPPPTPRAPAVLLHLLLAHPSHPPRWDDLIRPLELLHARLALLATADPPLAALAAACFELAWRAGAPGRDALVAQTLPYLVALALTSASSARPVLRRLLALRDALPLLDYDDDRSISDFKMLLLRCFVSPLFLKAEEGRKFLALVLGVSEGIAREGLELVRAQVGITGAKRAAVVAYGEVVFRAWKDGGWVRAEVGEAFLQGMMEAAVHAGSKELAKAARKIIWAFVEQRAVAGVEKLVFRLAEPVLFRSLQVANSNVRHNALHLLLDLFPLEDPDVTKDVNDPLIEKQFFLIDKLLMDDYPEIRTVAVEGICRILSQYWEIVPAPTISKFLSKIVDDMSKDSCNEVRLSTLNGLKYLLDNPHSHEILKVLLPRLSDMISDTALSVRAAAVDLLLAVRDLRSFQYNKVVGLGTLLSSLANDHPRIAQKITKLLIPSYFPSKLNAKEACARCIALIKRSPTAGARFCEFAMSEGASPRSIVELVKFSITLALSRTGLNSDQIDGLIIASVNLIKSLSEERSGLATLREFFTNAKLRLVLQTVVSESARAAILSIAPVILPDDLSVLHEECMDVVVNATRISKQEEYQEATLAAHKLIFLSGWSDELFEALTNILHSKASDFSEIYGLRSPPCPVAPSRRKKGKLLKKAPARHHVVGKGSSKSKVSNEGLAVAAGAAWQINEIVKAENLREAFLQSSYSEIVLSSLKVISQVYVEQCLYLDSLDLAPVLAYLSLSTYNTLPDVDTRSCSESSIASQSLDHLLNCFDKLLTAPVKNPPPKSKASRSKDQQKGASEGNTVKGTVNAIMLGTSILKFIIDTAIIKLVNDDKIRCLKFASSYTKYAVSAIKNNQDQSSSFKGDDLKDALVLVRSSFTYAAKIIHLVLSSSTESSIPPEEAFFLANDLLDLVPSVESFVGSRFALSIVPALKQWLPVLILGLVCRWLIGPQNEMAVNICLFDDSCLPLWFTAVAKNELDAKEPGQDEQSEHVAEREDSPSSRKLAEMMVILLKKGSPRILDCLGGVLLSTLKLMLQRSEYDIVLGITRFVCARLLGNKTSALEKLQLTHDSLRDNFFEIDRYVREEFVDDDDSRQLLESTKELIRSVLPEI</sequence>
<feature type="compositionally biased region" description="Basic residues" evidence="1">
    <location>
        <begin position="1"/>
        <end position="14"/>
    </location>
</feature>
<dbReference type="GO" id="GO:0005634">
    <property type="term" value="C:nucleus"/>
    <property type="evidence" value="ECO:0007669"/>
    <property type="project" value="InterPro"/>
</dbReference>
<dbReference type="Pfam" id="PF12422">
    <property type="entry name" value="Condensin2nSMC"/>
    <property type="match status" value="1"/>
</dbReference>
<protein>
    <recommendedName>
        <fullName evidence="4">Condensin-2 complex subunit G2</fullName>
    </recommendedName>
</protein>
<proteinExistence type="predicted"/>
<keyword evidence="3" id="KW-1185">Reference proteome</keyword>
<evidence type="ECO:0000313" key="3">
    <source>
        <dbReference type="Proteomes" id="UP000823388"/>
    </source>
</evidence>
<name>A0A8T0NF02_PANVG</name>
<dbReference type="PANTHER" id="PTHR16199">
    <property type="entry name" value="CONDENSIN-2 COMPLEX SUBUNIT G2"/>
    <property type="match status" value="1"/>
</dbReference>
<reference evidence="2 3" key="1">
    <citation type="submission" date="2020-05" db="EMBL/GenBank/DDBJ databases">
        <title>WGS assembly of Panicum virgatum.</title>
        <authorList>
            <person name="Lovell J.T."/>
            <person name="Jenkins J."/>
            <person name="Shu S."/>
            <person name="Juenger T.E."/>
            <person name="Schmutz J."/>
        </authorList>
    </citation>
    <scope>NUCLEOTIDE SEQUENCE [LARGE SCALE GENOMIC DNA]</scope>
    <source>
        <strain evidence="3">cv. AP13</strain>
    </source>
</reference>
<dbReference type="InterPro" id="IPR011989">
    <property type="entry name" value="ARM-like"/>
</dbReference>
<dbReference type="OrthoDB" id="10062843at2759"/>
<dbReference type="InterPro" id="IPR016024">
    <property type="entry name" value="ARM-type_fold"/>
</dbReference>
<dbReference type="GO" id="GO:0000796">
    <property type="term" value="C:condensin complex"/>
    <property type="evidence" value="ECO:0007669"/>
    <property type="project" value="TreeGrafter"/>
</dbReference>
<dbReference type="Proteomes" id="UP000823388">
    <property type="component" value="Chromosome 9K"/>
</dbReference>
<feature type="region of interest" description="Disordered" evidence="1">
    <location>
        <begin position="1066"/>
        <end position="1086"/>
    </location>
</feature>
<evidence type="ECO:0000313" key="2">
    <source>
        <dbReference type="EMBL" id="KAG2547448.1"/>
    </source>
</evidence>
<gene>
    <name evidence="2" type="ORF">PVAP13_9KG101500</name>
</gene>
<dbReference type="AlphaFoldDB" id="A0A8T0NF02"/>
<organism evidence="2 3">
    <name type="scientific">Panicum virgatum</name>
    <name type="common">Blackwell switchgrass</name>
    <dbReference type="NCBI Taxonomy" id="38727"/>
    <lineage>
        <taxon>Eukaryota</taxon>
        <taxon>Viridiplantae</taxon>
        <taxon>Streptophyta</taxon>
        <taxon>Embryophyta</taxon>
        <taxon>Tracheophyta</taxon>
        <taxon>Spermatophyta</taxon>
        <taxon>Magnoliopsida</taxon>
        <taxon>Liliopsida</taxon>
        <taxon>Poales</taxon>
        <taxon>Poaceae</taxon>
        <taxon>PACMAD clade</taxon>
        <taxon>Panicoideae</taxon>
        <taxon>Panicodae</taxon>
        <taxon>Paniceae</taxon>
        <taxon>Panicinae</taxon>
        <taxon>Panicum</taxon>
        <taxon>Panicum sect. Hiantes</taxon>
    </lineage>
</organism>
<dbReference type="Gene3D" id="1.25.10.10">
    <property type="entry name" value="Leucine-rich Repeat Variant"/>
    <property type="match status" value="1"/>
</dbReference>